<sequence>MGSPISGTSGSETIWWQSGTVYQVYPRSFQDTDGDGVGDLRGIAARLDYLAWLGVDAVWISPFYRSPMADFGYDVADYCAVDPLFGTLEDFDALIGEAHRRRLKVILDFVPNHSSIEHPWFAESRASRENPKRDWYIWRDPAPDGGPPNNWLSNFGGPAWTCDPATGQYYYHAFLPEQPDLNWRNPQVRAAMHDALRFWLARGVDGFRVDVIWHLIKDEGFRDNPHNPDFQSHQAGINRFQQVYSCDRPEVLEVIAGMRAVLREYGERVLIGEIYLPIERLVAYYGPGLTGADLPFNFQLIQTPWRADAVAALVAEYEAALPEGGWPNWVLGNHDQPRIAARVGERQARIAAMLLLTLRGTPTLYYGDEIGLGHVPVPPERAQDPWGRNEPGHGRDPERTPMQWEDAPNAGFSTGTPWLPLSDDADRRNVDEMRDDSRSILTLYRRLLSLRRDHPALSIGGWRGLDLPLDLAADIFAFERFAEAETLRILLNFSGRDGTVPLEDGGAWTILLSTRSGRAGDRVEGGLRLESDEGVILGPAGR</sequence>
<dbReference type="InterPro" id="IPR017853">
    <property type="entry name" value="GH"/>
</dbReference>
<comment type="similarity">
    <text evidence="1">Belongs to the glycosyl hydrolase 13 family.</text>
</comment>
<dbReference type="InterPro" id="IPR045857">
    <property type="entry name" value="O16G_dom_2"/>
</dbReference>
<dbReference type="SUPFAM" id="SSF51445">
    <property type="entry name" value="(Trans)glycosidases"/>
    <property type="match status" value="1"/>
</dbReference>
<evidence type="ECO:0000256" key="1">
    <source>
        <dbReference type="ARBA" id="ARBA00008061"/>
    </source>
</evidence>
<feature type="compositionally biased region" description="Basic and acidic residues" evidence="2">
    <location>
        <begin position="390"/>
        <end position="399"/>
    </location>
</feature>
<dbReference type="PANTHER" id="PTHR10357">
    <property type="entry name" value="ALPHA-AMYLASE FAMILY MEMBER"/>
    <property type="match status" value="1"/>
</dbReference>
<protein>
    <submittedName>
        <fullName evidence="4">Alpha-amylase family glycosyl hydrolase</fullName>
    </submittedName>
</protein>
<dbReference type="SMART" id="SM00642">
    <property type="entry name" value="Aamy"/>
    <property type="match status" value="1"/>
</dbReference>
<evidence type="ECO:0000313" key="5">
    <source>
        <dbReference type="Proteomes" id="UP001480955"/>
    </source>
</evidence>
<evidence type="ECO:0000256" key="2">
    <source>
        <dbReference type="SAM" id="MobiDB-lite"/>
    </source>
</evidence>
<proteinExistence type="inferred from homology"/>
<dbReference type="CDD" id="cd11331">
    <property type="entry name" value="AmyAc_OligoGlu_like"/>
    <property type="match status" value="1"/>
</dbReference>
<dbReference type="EMBL" id="JBELQE010000032">
    <property type="protein sequence ID" value="MER2249266.1"/>
    <property type="molecule type" value="Genomic_DNA"/>
</dbReference>
<dbReference type="Gene3D" id="3.90.400.10">
    <property type="entry name" value="Oligo-1,6-glucosidase, Domain 2"/>
    <property type="match status" value="1"/>
</dbReference>
<dbReference type="Gene3D" id="3.20.20.80">
    <property type="entry name" value="Glycosidases"/>
    <property type="match status" value="1"/>
</dbReference>
<evidence type="ECO:0000259" key="3">
    <source>
        <dbReference type="SMART" id="SM00642"/>
    </source>
</evidence>
<dbReference type="Proteomes" id="UP001480955">
    <property type="component" value="Unassembled WGS sequence"/>
</dbReference>
<comment type="caution">
    <text evidence="4">The sequence shown here is derived from an EMBL/GenBank/DDBJ whole genome shotgun (WGS) entry which is preliminary data.</text>
</comment>
<evidence type="ECO:0000313" key="4">
    <source>
        <dbReference type="EMBL" id="MER2249266.1"/>
    </source>
</evidence>
<reference evidence="4 5" key="1">
    <citation type="submission" date="2024-06" db="EMBL/GenBank/DDBJ databases">
        <authorList>
            <person name="Campbell A.G."/>
        </authorList>
    </citation>
    <scope>NUCLEOTIDE SEQUENCE [LARGE SCALE GENOMIC DNA]</scope>
    <source>
        <strain evidence="4 5">EM12</strain>
    </source>
</reference>
<keyword evidence="4" id="KW-0378">Hydrolase</keyword>
<name>A0ABV1QIU9_9HYPH</name>
<accession>A0ABV1QIU9</accession>
<dbReference type="PANTHER" id="PTHR10357:SF179">
    <property type="entry name" value="NEUTRAL AND BASIC AMINO ACID TRANSPORT PROTEIN RBAT"/>
    <property type="match status" value="1"/>
</dbReference>
<gene>
    <name evidence="4" type="ORF">ABS772_04990</name>
</gene>
<organism evidence="4 5">
    <name type="scientific">Methylorubrum podarium</name>
    <dbReference type="NCBI Taxonomy" id="200476"/>
    <lineage>
        <taxon>Bacteria</taxon>
        <taxon>Pseudomonadati</taxon>
        <taxon>Pseudomonadota</taxon>
        <taxon>Alphaproteobacteria</taxon>
        <taxon>Hyphomicrobiales</taxon>
        <taxon>Methylobacteriaceae</taxon>
        <taxon>Methylorubrum</taxon>
    </lineage>
</organism>
<dbReference type="InterPro" id="IPR006047">
    <property type="entry name" value="GH13_cat_dom"/>
</dbReference>
<dbReference type="Pfam" id="PF00128">
    <property type="entry name" value="Alpha-amylase"/>
    <property type="match status" value="1"/>
</dbReference>
<keyword evidence="5" id="KW-1185">Reference proteome</keyword>
<dbReference type="SUPFAM" id="SSF51011">
    <property type="entry name" value="Glycosyl hydrolase domain"/>
    <property type="match status" value="1"/>
</dbReference>
<feature type="domain" description="Glycosyl hydrolase family 13 catalytic" evidence="3">
    <location>
        <begin position="23"/>
        <end position="399"/>
    </location>
</feature>
<dbReference type="GO" id="GO:0016787">
    <property type="term" value="F:hydrolase activity"/>
    <property type="evidence" value="ECO:0007669"/>
    <property type="project" value="UniProtKB-KW"/>
</dbReference>
<feature type="region of interest" description="Disordered" evidence="2">
    <location>
        <begin position="381"/>
        <end position="403"/>
    </location>
</feature>
<dbReference type="RefSeq" id="WP_350392677.1">
    <property type="nucleotide sequence ID" value="NZ_JBELQE010000032.1"/>
</dbReference>